<gene>
    <name evidence="5" type="ORF">FYJ84_00030</name>
</gene>
<evidence type="ECO:0000256" key="1">
    <source>
        <dbReference type="ARBA" id="ARBA00022729"/>
    </source>
</evidence>
<dbReference type="GO" id="GO:0009254">
    <property type="term" value="P:peptidoglycan turnover"/>
    <property type="evidence" value="ECO:0007669"/>
    <property type="project" value="InterPro"/>
</dbReference>
<dbReference type="Pfam" id="PF06725">
    <property type="entry name" value="3D"/>
    <property type="match status" value="1"/>
</dbReference>
<accession>A0A6I2UDY8</accession>
<evidence type="ECO:0000259" key="3">
    <source>
        <dbReference type="Pfam" id="PF01471"/>
    </source>
</evidence>
<dbReference type="PANTHER" id="PTHR39160">
    <property type="entry name" value="CELL WALL-BINDING PROTEIN YOCH"/>
    <property type="match status" value="1"/>
</dbReference>
<feature type="domain" description="Peptidoglycan binding-like" evidence="3">
    <location>
        <begin position="39"/>
        <end position="91"/>
    </location>
</feature>
<dbReference type="Gene3D" id="1.10.101.10">
    <property type="entry name" value="PGBD-like superfamily/PGBD"/>
    <property type="match status" value="1"/>
</dbReference>
<dbReference type="EMBL" id="VUNR01000001">
    <property type="protein sequence ID" value="MSU07391.1"/>
    <property type="molecule type" value="Genomic_DNA"/>
</dbReference>
<dbReference type="InterPro" id="IPR010611">
    <property type="entry name" value="3D_dom"/>
</dbReference>
<dbReference type="GeneID" id="96777296"/>
<comment type="caution">
    <text evidence="5">The sequence shown here is derived from an EMBL/GenBank/DDBJ whole genome shotgun (WGS) entry which is preliminary data.</text>
</comment>
<dbReference type="GO" id="GO:0004553">
    <property type="term" value="F:hydrolase activity, hydrolyzing O-glycosyl compounds"/>
    <property type="evidence" value="ECO:0007669"/>
    <property type="project" value="InterPro"/>
</dbReference>
<dbReference type="SUPFAM" id="SSF50685">
    <property type="entry name" value="Barwin-like endoglucanases"/>
    <property type="match status" value="1"/>
</dbReference>
<reference evidence="5 6" key="1">
    <citation type="submission" date="2019-08" db="EMBL/GenBank/DDBJ databases">
        <title>In-depth cultivation of the pig gut microbiome towards novel bacterial diversity and tailored functional studies.</title>
        <authorList>
            <person name="Wylensek D."/>
            <person name="Hitch T.C.A."/>
            <person name="Clavel T."/>
        </authorList>
    </citation>
    <scope>NUCLEOTIDE SEQUENCE [LARGE SCALE GENOMIC DNA]</scope>
    <source>
        <strain evidence="5 6">WCA-693-APC-5D-A</strain>
    </source>
</reference>
<dbReference type="InterPro" id="IPR051933">
    <property type="entry name" value="Resuscitation_pf_RpfB"/>
</dbReference>
<sequence>MRLGKLSFCILAGLLMVFFASVAAAHGAMVEAGDEGRYVEEVQTLLKEKGYYKAEIHGRCDEATVEAIKAFQRAHHLDADGIAGPMTMRKLRPVAHRHDLSHARVVTVNAYAYSPQDPGMGKYTASGTPLRRGVIAVDPNYIPIGTNVYIPDYGDAVAEDIGWNIQGNTIDIAFDTHEEALYFGRQVLEIYILD</sequence>
<dbReference type="SUPFAM" id="SSF47090">
    <property type="entry name" value="PGBD-like"/>
    <property type="match status" value="1"/>
</dbReference>
<keyword evidence="6" id="KW-1185">Reference proteome</keyword>
<dbReference type="RefSeq" id="WP_154404898.1">
    <property type="nucleotide sequence ID" value="NZ_JAQXJM010000032.1"/>
</dbReference>
<dbReference type="InterPro" id="IPR036908">
    <property type="entry name" value="RlpA-like_sf"/>
</dbReference>
<dbReference type="AlphaFoldDB" id="A0A6I2UDY8"/>
<evidence type="ECO:0000256" key="2">
    <source>
        <dbReference type="SAM" id="SignalP"/>
    </source>
</evidence>
<organism evidence="5 6">
    <name type="scientific">Anaerovibrio slackiae</name>
    <dbReference type="NCBI Taxonomy" id="2652309"/>
    <lineage>
        <taxon>Bacteria</taxon>
        <taxon>Bacillati</taxon>
        <taxon>Bacillota</taxon>
        <taxon>Negativicutes</taxon>
        <taxon>Selenomonadales</taxon>
        <taxon>Selenomonadaceae</taxon>
        <taxon>Anaerovibrio</taxon>
    </lineage>
</organism>
<feature type="chain" id="PRO_5039433232" evidence="2">
    <location>
        <begin position="25"/>
        <end position="194"/>
    </location>
</feature>
<protein>
    <submittedName>
        <fullName evidence="5">Peptidoglycan-binding protein LysM</fullName>
    </submittedName>
</protein>
<proteinExistence type="predicted"/>
<evidence type="ECO:0000313" key="5">
    <source>
        <dbReference type="EMBL" id="MSU07391.1"/>
    </source>
</evidence>
<feature type="domain" description="3D" evidence="4">
    <location>
        <begin position="134"/>
        <end position="193"/>
    </location>
</feature>
<dbReference type="GO" id="GO:0019867">
    <property type="term" value="C:outer membrane"/>
    <property type="evidence" value="ECO:0007669"/>
    <property type="project" value="InterPro"/>
</dbReference>
<dbReference type="CDD" id="cd22786">
    <property type="entry name" value="DPBB_YuiC-like"/>
    <property type="match status" value="1"/>
</dbReference>
<evidence type="ECO:0000313" key="6">
    <source>
        <dbReference type="Proteomes" id="UP000433181"/>
    </source>
</evidence>
<dbReference type="InterPro" id="IPR002477">
    <property type="entry name" value="Peptidoglycan-bd-like"/>
</dbReference>
<feature type="signal peptide" evidence="2">
    <location>
        <begin position="1"/>
        <end position="24"/>
    </location>
</feature>
<dbReference type="Pfam" id="PF01471">
    <property type="entry name" value="PG_binding_1"/>
    <property type="match status" value="1"/>
</dbReference>
<dbReference type="InterPro" id="IPR036366">
    <property type="entry name" value="PGBDSf"/>
</dbReference>
<dbReference type="PANTHER" id="PTHR39160:SF4">
    <property type="entry name" value="RESUSCITATION-PROMOTING FACTOR RPFB"/>
    <property type="match status" value="1"/>
</dbReference>
<dbReference type="Proteomes" id="UP000433181">
    <property type="component" value="Unassembled WGS sequence"/>
</dbReference>
<name>A0A6I2UDY8_9FIRM</name>
<evidence type="ECO:0000259" key="4">
    <source>
        <dbReference type="Pfam" id="PF06725"/>
    </source>
</evidence>
<keyword evidence="1 2" id="KW-0732">Signal</keyword>
<dbReference type="InterPro" id="IPR036365">
    <property type="entry name" value="PGBD-like_sf"/>
</dbReference>